<dbReference type="KEGG" id="aplc:110988749"/>
<accession>A0A8B7ZTV5</accession>
<dbReference type="CDD" id="cd00112">
    <property type="entry name" value="LDLa"/>
    <property type="match status" value="1"/>
</dbReference>
<dbReference type="Pfam" id="PF00057">
    <property type="entry name" value="Ldl_recept_a"/>
    <property type="match status" value="1"/>
</dbReference>
<dbReference type="InterPro" id="IPR023415">
    <property type="entry name" value="LDLR_class-A_CS"/>
</dbReference>
<dbReference type="SUPFAM" id="SSF57424">
    <property type="entry name" value="LDL receptor-like module"/>
    <property type="match status" value="1"/>
</dbReference>
<feature type="region of interest" description="Disordered" evidence="4">
    <location>
        <begin position="220"/>
        <end position="250"/>
    </location>
</feature>
<dbReference type="InterPro" id="IPR036055">
    <property type="entry name" value="LDL_receptor-like_sf"/>
</dbReference>
<keyword evidence="2 3" id="KW-1015">Disulfide bond</keyword>
<dbReference type="AlphaFoldDB" id="A0A8B7ZTV5"/>
<reference evidence="7" key="1">
    <citation type="submission" date="2025-08" db="UniProtKB">
        <authorList>
            <consortium name="RefSeq"/>
        </authorList>
    </citation>
    <scope>IDENTIFICATION</scope>
</reference>
<name>A0A8B7ZTV5_ACAPL</name>
<gene>
    <name evidence="7" type="primary">LOC110988749</name>
</gene>
<evidence type="ECO:0000313" key="7">
    <source>
        <dbReference type="RefSeq" id="XP_022108240.1"/>
    </source>
</evidence>
<protein>
    <submittedName>
        <fullName evidence="7">Extracellular matrix protein FRAS1-like</fullName>
    </submittedName>
</protein>
<sequence>MTSPVCFEPYVYREQCSCVRTCADLGLNCTSQGCQYECVCPAGLVEKTPGECVNKTDCPCVDNQGSSHENGDEWIESSCINCTCINREIRCQKRCDLTCQPDEVLVNPENDTCCYCTPKCIGCYYELDGSCHKVNETWHDECNQCSCKQRPNELYLKCIQIDCGELVCPEGYKIVHDEGDCCPKCVPDICPGEHMCNSSYCVPIVWVCDGKEDCPDGSDEENCATTTPPPSTTTEISSTTRRATPPPPSLNCPPGLAKANCSLDCRERACIDGKCYKLHYVDDPFSVAQTCCECRPGLVYNGTTCVPPKECKCLDESGELREMIQLLPDDMTEYVLSGRDEIKAFKIINGVKQGFVLSPVLFNIFKWPVCGPKCECDVNCYNVIIDPNCPPDIPDNCQGCFCLEVATQLGVMDNTSTFNNKSTKHDFCPTVNNTSTKHDCCTTFNNTSTKYDCCTTINNTSTKYNHSTAVNNTSTKHNSRTVNNTST</sequence>
<dbReference type="PROSITE" id="PS50184">
    <property type="entry name" value="VWFC_2"/>
    <property type="match status" value="2"/>
</dbReference>
<dbReference type="PROSITE" id="PS01208">
    <property type="entry name" value="VWFC_1"/>
    <property type="match status" value="1"/>
</dbReference>
<evidence type="ECO:0000259" key="5">
    <source>
        <dbReference type="PROSITE" id="PS50184"/>
    </source>
</evidence>
<dbReference type="InterPro" id="IPR001007">
    <property type="entry name" value="VWF_dom"/>
</dbReference>
<dbReference type="Gene3D" id="2.10.70.10">
    <property type="entry name" value="Complement Module, domain 1"/>
    <property type="match status" value="1"/>
</dbReference>
<evidence type="ECO:0000256" key="3">
    <source>
        <dbReference type="PROSITE-ProRule" id="PRU00124"/>
    </source>
</evidence>
<evidence type="ECO:0000256" key="1">
    <source>
        <dbReference type="ARBA" id="ARBA00022889"/>
    </source>
</evidence>
<feature type="domain" description="VWFC" evidence="5">
    <location>
        <begin position="121"/>
        <end position="186"/>
    </location>
</feature>
<keyword evidence="6" id="KW-1185">Reference proteome</keyword>
<dbReference type="PROSITE" id="PS01209">
    <property type="entry name" value="LDLRA_1"/>
    <property type="match status" value="1"/>
</dbReference>
<dbReference type="InterPro" id="IPR036084">
    <property type="entry name" value="Ser_inhib-like_sf"/>
</dbReference>
<dbReference type="PROSITE" id="PS50068">
    <property type="entry name" value="LDLRA_2"/>
    <property type="match status" value="1"/>
</dbReference>
<dbReference type="PRINTS" id="PR00261">
    <property type="entry name" value="LDLRECEPTOR"/>
</dbReference>
<feature type="disulfide bond" evidence="3">
    <location>
        <begin position="196"/>
        <end position="214"/>
    </location>
</feature>
<dbReference type="SUPFAM" id="SSF57567">
    <property type="entry name" value="Serine protease inhibitors"/>
    <property type="match status" value="1"/>
</dbReference>
<evidence type="ECO:0000313" key="6">
    <source>
        <dbReference type="Proteomes" id="UP000694845"/>
    </source>
</evidence>
<organism evidence="6 7">
    <name type="scientific">Acanthaster planci</name>
    <name type="common">Crown-of-thorns starfish</name>
    <dbReference type="NCBI Taxonomy" id="133434"/>
    <lineage>
        <taxon>Eukaryota</taxon>
        <taxon>Metazoa</taxon>
        <taxon>Echinodermata</taxon>
        <taxon>Eleutherozoa</taxon>
        <taxon>Asterozoa</taxon>
        <taxon>Asteroidea</taxon>
        <taxon>Valvatacea</taxon>
        <taxon>Valvatida</taxon>
        <taxon>Acanthasteridae</taxon>
        <taxon>Acanthaster</taxon>
    </lineage>
</organism>
<evidence type="ECO:0000256" key="2">
    <source>
        <dbReference type="ARBA" id="ARBA00023157"/>
    </source>
</evidence>
<keyword evidence="1" id="KW-0130">Cell adhesion</keyword>
<dbReference type="SMART" id="SM00192">
    <property type="entry name" value="LDLa"/>
    <property type="match status" value="1"/>
</dbReference>
<dbReference type="OrthoDB" id="19606at2759"/>
<dbReference type="GeneID" id="110988749"/>
<dbReference type="Gene3D" id="4.10.400.10">
    <property type="entry name" value="Low-density Lipoprotein Receptor"/>
    <property type="match status" value="1"/>
</dbReference>
<evidence type="ECO:0000256" key="4">
    <source>
        <dbReference type="SAM" id="MobiDB-lite"/>
    </source>
</evidence>
<dbReference type="InterPro" id="IPR002172">
    <property type="entry name" value="LDrepeatLR_classA_rpt"/>
</dbReference>
<proteinExistence type="predicted"/>
<feature type="compositionally biased region" description="Low complexity" evidence="4">
    <location>
        <begin position="232"/>
        <end position="243"/>
    </location>
</feature>
<comment type="caution">
    <text evidence="3">Lacks conserved residue(s) required for the propagation of feature annotation.</text>
</comment>
<feature type="disulfide bond" evidence="3">
    <location>
        <begin position="208"/>
        <end position="223"/>
    </location>
</feature>
<dbReference type="GO" id="GO:0007155">
    <property type="term" value="P:cell adhesion"/>
    <property type="evidence" value="ECO:0007669"/>
    <property type="project" value="UniProtKB-KW"/>
</dbReference>
<feature type="region of interest" description="Disordered" evidence="4">
    <location>
        <begin position="468"/>
        <end position="487"/>
    </location>
</feature>
<dbReference type="RefSeq" id="XP_022108240.1">
    <property type="nucleotide sequence ID" value="XM_022252548.1"/>
</dbReference>
<feature type="domain" description="VWFC" evidence="5">
    <location>
        <begin position="60"/>
        <end position="121"/>
    </location>
</feature>
<dbReference type="SMART" id="SM00214">
    <property type="entry name" value="VWC"/>
    <property type="match status" value="2"/>
</dbReference>
<dbReference type="Proteomes" id="UP000694845">
    <property type="component" value="Unplaced"/>
</dbReference>